<dbReference type="SMART" id="SM00184">
    <property type="entry name" value="RING"/>
    <property type="match status" value="1"/>
</dbReference>
<dbReference type="Pfam" id="PF13639">
    <property type="entry name" value="zf-RING_2"/>
    <property type="match status" value="1"/>
</dbReference>
<evidence type="ECO:0000259" key="9">
    <source>
        <dbReference type="PROSITE" id="PS50089"/>
    </source>
</evidence>
<dbReference type="AlphaFoldDB" id="A0A8B7D2F2"/>
<dbReference type="EC" id="2.3.2.27" evidence="2"/>
<keyword evidence="4" id="KW-0479">Metal-binding</keyword>
<keyword evidence="7" id="KW-0862">Zinc</keyword>
<evidence type="ECO:0000313" key="10">
    <source>
        <dbReference type="Proteomes" id="UP000228380"/>
    </source>
</evidence>
<dbReference type="PROSITE" id="PS50089">
    <property type="entry name" value="ZF_RING_2"/>
    <property type="match status" value="1"/>
</dbReference>
<dbReference type="RefSeq" id="XP_008811647.1">
    <property type="nucleotide sequence ID" value="XM_008813425.2"/>
</dbReference>
<keyword evidence="6" id="KW-0833">Ubl conjugation pathway</keyword>
<dbReference type="PANTHER" id="PTHR22937">
    <property type="entry name" value="E3 UBIQUITIN-PROTEIN LIGASE RNF165"/>
    <property type="match status" value="1"/>
</dbReference>
<evidence type="ECO:0000256" key="1">
    <source>
        <dbReference type="ARBA" id="ARBA00000900"/>
    </source>
</evidence>
<reference evidence="11" key="2">
    <citation type="submission" date="2025-08" db="UniProtKB">
        <authorList>
            <consortium name="RefSeq"/>
        </authorList>
    </citation>
    <scope>IDENTIFICATION</scope>
    <source>
        <tissue evidence="11">Young leaves</tissue>
    </source>
</reference>
<dbReference type="InterPro" id="IPR045191">
    <property type="entry name" value="MBR1/2-like"/>
</dbReference>
<evidence type="ECO:0000256" key="4">
    <source>
        <dbReference type="ARBA" id="ARBA00022723"/>
    </source>
</evidence>
<dbReference type="InterPro" id="IPR013083">
    <property type="entry name" value="Znf_RING/FYVE/PHD"/>
</dbReference>
<organism evidence="10 11">
    <name type="scientific">Phoenix dactylifera</name>
    <name type="common">Date palm</name>
    <dbReference type="NCBI Taxonomy" id="42345"/>
    <lineage>
        <taxon>Eukaryota</taxon>
        <taxon>Viridiplantae</taxon>
        <taxon>Streptophyta</taxon>
        <taxon>Embryophyta</taxon>
        <taxon>Tracheophyta</taxon>
        <taxon>Spermatophyta</taxon>
        <taxon>Magnoliopsida</taxon>
        <taxon>Liliopsida</taxon>
        <taxon>Arecaceae</taxon>
        <taxon>Coryphoideae</taxon>
        <taxon>Phoeniceae</taxon>
        <taxon>Phoenix</taxon>
    </lineage>
</organism>
<dbReference type="PANTHER" id="PTHR22937:SF65">
    <property type="entry name" value="E3 UBIQUITIN-PROTEIN LIGASE ARK2C"/>
    <property type="match status" value="1"/>
</dbReference>
<dbReference type="GO" id="GO:0008270">
    <property type="term" value="F:zinc ion binding"/>
    <property type="evidence" value="ECO:0007669"/>
    <property type="project" value="UniProtKB-KW"/>
</dbReference>
<feature type="domain" description="RING-type" evidence="9">
    <location>
        <begin position="222"/>
        <end position="263"/>
    </location>
</feature>
<evidence type="ECO:0000256" key="8">
    <source>
        <dbReference type="PROSITE-ProRule" id="PRU00175"/>
    </source>
</evidence>
<dbReference type="SUPFAM" id="SSF57850">
    <property type="entry name" value="RING/U-box"/>
    <property type="match status" value="1"/>
</dbReference>
<dbReference type="KEGG" id="pda:103722751"/>
<keyword evidence="10" id="KW-1185">Reference proteome</keyword>
<evidence type="ECO:0000256" key="5">
    <source>
        <dbReference type="ARBA" id="ARBA00022771"/>
    </source>
</evidence>
<protein>
    <recommendedName>
        <fullName evidence="2">RING-type E3 ubiquitin transferase</fullName>
        <ecNumber evidence="2">2.3.2.27</ecNumber>
    </recommendedName>
</protein>
<evidence type="ECO:0000256" key="2">
    <source>
        <dbReference type="ARBA" id="ARBA00012483"/>
    </source>
</evidence>
<gene>
    <name evidence="11" type="primary">LOC103722751</name>
</gene>
<evidence type="ECO:0000256" key="6">
    <source>
        <dbReference type="ARBA" id="ARBA00022786"/>
    </source>
</evidence>
<sequence length="271" mass="31432">MDFSLPFFFQSYRRPSDNGAAVLEIISYILATSELQNIQPGKAQIDLILRDKVWLFDPPLLEDGYHDLSPLLEKNYFEDLQALDSPELTEMWPDLMAQLVEKAPRLPAELREFFQEKIRTNLHEATKLAASTDNCAMIITVDIEVITNMSYEQYHQEERDDHLGLVEETYYQVASTDEFDEFDELIEGEVGWSHGPMDRLSEDAIDHNVIIMAYDEGEVVTCTICLEDILMDTIAGWLDCNHLFHPDCIMQWLRNSRMCPNCRLELQEIDE</sequence>
<accession>A0A8B7D2F2</accession>
<name>A0A8B7D2F2_PHODC</name>
<keyword evidence="5 8" id="KW-0863">Zinc-finger</keyword>
<dbReference type="InterPro" id="IPR001841">
    <property type="entry name" value="Znf_RING"/>
</dbReference>
<dbReference type="OrthoDB" id="8062037at2759"/>
<dbReference type="Gene3D" id="3.30.40.10">
    <property type="entry name" value="Zinc/RING finger domain, C3HC4 (zinc finger)"/>
    <property type="match status" value="1"/>
</dbReference>
<comment type="catalytic activity">
    <reaction evidence="1">
        <text>S-ubiquitinyl-[E2 ubiquitin-conjugating enzyme]-L-cysteine + [acceptor protein]-L-lysine = [E2 ubiquitin-conjugating enzyme]-L-cysteine + N(6)-ubiquitinyl-[acceptor protein]-L-lysine.</text>
        <dbReference type="EC" id="2.3.2.27"/>
    </reaction>
</comment>
<evidence type="ECO:0000256" key="7">
    <source>
        <dbReference type="ARBA" id="ARBA00022833"/>
    </source>
</evidence>
<evidence type="ECO:0000313" key="11">
    <source>
        <dbReference type="RefSeq" id="XP_008811647.1"/>
    </source>
</evidence>
<evidence type="ECO:0000256" key="3">
    <source>
        <dbReference type="ARBA" id="ARBA00022679"/>
    </source>
</evidence>
<proteinExistence type="predicted"/>
<dbReference type="GO" id="GO:0061630">
    <property type="term" value="F:ubiquitin protein ligase activity"/>
    <property type="evidence" value="ECO:0007669"/>
    <property type="project" value="UniProtKB-EC"/>
</dbReference>
<reference evidence="10" key="1">
    <citation type="journal article" date="2019" name="Nat. Commun.">
        <title>Genome-wide association mapping of date palm fruit traits.</title>
        <authorList>
            <person name="Hazzouri K.M."/>
            <person name="Gros-Balthazard M."/>
            <person name="Flowers J.M."/>
            <person name="Copetti D."/>
            <person name="Lemansour A."/>
            <person name="Lebrun M."/>
            <person name="Masmoudi K."/>
            <person name="Ferrand S."/>
            <person name="Dhar M.I."/>
            <person name="Fresquez Z.A."/>
            <person name="Rosas U."/>
            <person name="Zhang J."/>
            <person name="Talag J."/>
            <person name="Lee S."/>
            <person name="Kudrna D."/>
            <person name="Powell R.F."/>
            <person name="Leitch I.J."/>
            <person name="Krueger R.R."/>
            <person name="Wing R.A."/>
            <person name="Amiri K.M.A."/>
            <person name="Purugganan M.D."/>
        </authorList>
    </citation>
    <scope>NUCLEOTIDE SEQUENCE [LARGE SCALE GENOMIC DNA]</scope>
    <source>
        <strain evidence="10">cv. Khalas</strain>
    </source>
</reference>
<dbReference type="Proteomes" id="UP000228380">
    <property type="component" value="Chromosome 16"/>
</dbReference>
<keyword evidence="3" id="KW-0808">Transferase</keyword>
<dbReference type="GeneID" id="103722751"/>